<dbReference type="GO" id="GO:0016020">
    <property type="term" value="C:membrane"/>
    <property type="evidence" value="ECO:0007669"/>
    <property type="project" value="UniProtKB-SubCell"/>
</dbReference>
<dbReference type="EMBL" id="CAWUPB010001157">
    <property type="protein sequence ID" value="CAK7339161.1"/>
    <property type="molecule type" value="Genomic_DNA"/>
</dbReference>
<dbReference type="Proteomes" id="UP001314170">
    <property type="component" value="Unassembled WGS sequence"/>
</dbReference>
<organism evidence="7 8">
    <name type="scientific">Dovyalis caffra</name>
    <dbReference type="NCBI Taxonomy" id="77055"/>
    <lineage>
        <taxon>Eukaryota</taxon>
        <taxon>Viridiplantae</taxon>
        <taxon>Streptophyta</taxon>
        <taxon>Embryophyta</taxon>
        <taxon>Tracheophyta</taxon>
        <taxon>Spermatophyta</taxon>
        <taxon>Magnoliopsida</taxon>
        <taxon>eudicotyledons</taxon>
        <taxon>Gunneridae</taxon>
        <taxon>Pentapetalae</taxon>
        <taxon>rosids</taxon>
        <taxon>fabids</taxon>
        <taxon>Malpighiales</taxon>
        <taxon>Salicaceae</taxon>
        <taxon>Flacourtieae</taxon>
        <taxon>Dovyalis</taxon>
    </lineage>
</organism>
<comment type="similarity">
    <text evidence="2">Belongs to the TMEM45 family.</text>
</comment>
<evidence type="ECO:0000256" key="3">
    <source>
        <dbReference type="ARBA" id="ARBA00022692"/>
    </source>
</evidence>
<dbReference type="AlphaFoldDB" id="A0AAV1RS20"/>
<evidence type="ECO:0000256" key="1">
    <source>
        <dbReference type="ARBA" id="ARBA00004141"/>
    </source>
</evidence>
<sequence length="321" mass="36311">MGSFIGHVLPGIGFFIIGLWHLFNHVKLHFLQPNTYISPAWFPVKKRRYLELYFIMLGTSISISIELFIGPSKHHPFDVDGTIPSNHLRNFEHSLISMSFFVYATCAILLDKLGAKSQRGLTYIAGAIAFGQQLLMFHLHSSDHKGLEGQYHLLLQIVIVISLTTTLMGIGLPGSFLVSFVRSLSILFQGVWFVVMGFVLWIPRLIPKGCLLHNDDGHKMARCATEEALHRAKSLGNILYSWLLVLLTIFAVLFYVAVVEKYSKDVKYSSVANECEEIEIEESSDIESPKKNKLADLKIRLIDVESGFAPLDIEKWKMQEN</sequence>
<dbReference type="PANTHER" id="PTHR46285:SF8">
    <property type="entry name" value="PLANT VIRAL-RESPONSE FAMILY PROTEIN"/>
    <property type="match status" value="1"/>
</dbReference>
<feature type="transmembrane region" description="Helical" evidence="6">
    <location>
        <begin position="6"/>
        <end position="23"/>
    </location>
</feature>
<gene>
    <name evidence="7" type="ORF">DCAF_LOCUS14211</name>
</gene>
<evidence type="ECO:0000256" key="6">
    <source>
        <dbReference type="SAM" id="Phobius"/>
    </source>
</evidence>
<accession>A0AAV1RS20</accession>
<keyword evidence="5 6" id="KW-0472">Membrane</keyword>
<comment type="caution">
    <text evidence="7">The sequence shown here is derived from an EMBL/GenBank/DDBJ whole genome shotgun (WGS) entry which is preliminary data.</text>
</comment>
<proteinExistence type="inferred from homology"/>
<dbReference type="InterPro" id="IPR006904">
    <property type="entry name" value="DUF716"/>
</dbReference>
<feature type="transmembrane region" description="Helical" evidence="6">
    <location>
        <begin position="184"/>
        <end position="202"/>
    </location>
</feature>
<evidence type="ECO:0000313" key="8">
    <source>
        <dbReference type="Proteomes" id="UP001314170"/>
    </source>
</evidence>
<reference evidence="7 8" key="1">
    <citation type="submission" date="2024-01" db="EMBL/GenBank/DDBJ databases">
        <authorList>
            <person name="Waweru B."/>
        </authorList>
    </citation>
    <scope>NUCLEOTIDE SEQUENCE [LARGE SCALE GENOMIC DNA]</scope>
</reference>
<keyword evidence="8" id="KW-1185">Reference proteome</keyword>
<evidence type="ECO:0000256" key="5">
    <source>
        <dbReference type="ARBA" id="ARBA00023136"/>
    </source>
</evidence>
<comment type="subcellular location">
    <subcellularLocation>
        <location evidence="1">Membrane</location>
        <topology evidence="1">Multi-pass membrane protein</topology>
    </subcellularLocation>
</comment>
<feature type="transmembrane region" description="Helical" evidence="6">
    <location>
        <begin position="91"/>
        <end position="110"/>
    </location>
</feature>
<feature type="transmembrane region" description="Helical" evidence="6">
    <location>
        <begin position="239"/>
        <end position="258"/>
    </location>
</feature>
<evidence type="ECO:0008006" key="9">
    <source>
        <dbReference type="Google" id="ProtNLM"/>
    </source>
</evidence>
<feature type="transmembrane region" description="Helical" evidence="6">
    <location>
        <begin position="52"/>
        <end position="71"/>
    </location>
</feature>
<feature type="transmembrane region" description="Helical" evidence="6">
    <location>
        <begin position="153"/>
        <end position="172"/>
    </location>
</feature>
<evidence type="ECO:0000256" key="2">
    <source>
        <dbReference type="ARBA" id="ARBA00006948"/>
    </source>
</evidence>
<keyword evidence="4 6" id="KW-1133">Transmembrane helix</keyword>
<evidence type="ECO:0000313" key="7">
    <source>
        <dbReference type="EMBL" id="CAK7339161.1"/>
    </source>
</evidence>
<evidence type="ECO:0000256" key="4">
    <source>
        <dbReference type="ARBA" id="ARBA00022989"/>
    </source>
</evidence>
<feature type="transmembrane region" description="Helical" evidence="6">
    <location>
        <begin position="122"/>
        <end position="141"/>
    </location>
</feature>
<protein>
    <recommendedName>
        <fullName evidence="9">Transmembrane protein 45A</fullName>
    </recommendedName>
</protein>
<keyword evidence="3 6" id="KW-0812">Transmembrane</keyword>
<dbReference type="Pfam" id="PF04819">
    <property type="entry name" value="DUF716"/>
    <property type="match status" value="1"/>
</dbReference>
<dbReference type="PANTHER" id="PTHR46285">
    <property type="entry name" value="PROTEINASE INHIBITOR I4, SERPIN (DUF716)-RELATED"/>
    <property type="match status" value="1"/>
</dbReference>
<name>A0AAV1RS20_9ROSI</name>